<dbReference type="InterPro" id="IPR029767">
    <property type="entry name" value="WecB-like"/>
</dbReference>
<dbReference type="InterPro" id="IPR003331">
    <property type="entry name" value="UDP_GlcNAc_Epimerase_2_dom"/>
</dbReference>
<dbReference type="SUPFAM" id="SSF53756">
    <property type="entry name" value="UDP-Glycosyltransferase/glycogen phosphorylase"/>
    <property type="match status" value="1"/>
</dbReference>
<protein>
    <submittedName>
        <fullName evidence="3">UDP-N-acetylglucosamine 2-epimerase</fullName>
        <ecNumber evidence="3">5.1.3.14</ecNumber>
    </submittedName>
</protein>
<organism evidence="3">
    <name type="scientific">uncultured delta proteobacterium</name>
    <dbReference type="NCBI Taxonomy" id="34034"/>
    <lineage>
        <taxon>Bacteria</taxon>
        <taxon>Deltaproteobacteria</taxon>
        <taxon>environmental samples</taxon>
    </lineage>
</organism>
<accession>A0A212KGM8</accession>
<comment type="similarity">
    <text evidence="1">Belongs to the UDP-N-acetylglucosamine 2-epimerase family.</text>
</comment>
<reference evidence="3" key="1">
    <citation type="submission" date="2016-04" db="EMBL/GenBank/DDBJ databases">
        <authorList>
            <person name="Evans L.H."/>
            <person name="Alamgir A."/>
            <person name="Owens N."/>
            <person name="Weber N.D."/>
            <person name="Virtaneva K."/>
            <person name="Barbian K."/>
            <person name="Babar A."/>
            <person name="Rosenke K."/>
        </authorList>
    </citation>
    <scope>NUCLEOTIDE SEQUENCE</scope>
    <source>
        <strain evidence="3">86</strain>
    </source>
</reference>
<evidence type="ECO:0000256" key="1">
    <source>
        <dbReference type="RuleBase" id="RU003513"/>
    </source>
</evidence>
<dbReference type="InterPro" id="IPR001763">
    <property type="entry name" value="Rhodanese-like_dom"/>
</dbReference>
<keyword evidence="1 3" id="KW-0413">Isomerase</keyword>
<dbReference type="GO" id="GO:0008761">
    <property type="term" value="F:UDP-N-acetylglucosamine 2-epimerase activity"/>
    <property type="evidence" value="ECO:0007669"/>
    <property type="project" value="UniProtKB-EC"/>
</dbReference>
<dbReference type="Gene3D" id="3.40.50.2000">
    <property type="entry name" value="Glycogen Phosphorylase B"/>
    <property type="match status" value="2"/>
</dbReference>
<evidence type="ECO:0000259" key="2">
    <source>
        <dbReference type="PROSITE" id="PS50206"/>
    </source>
</evidence>
<dbReference type="EC" id="5.1.3.14" evidence="3"/>
<evidence type="ECO:0000313" key="3">
    <source>
        <dbReference type="EMBL" id="SBW10870.1"/>
    </source>
</evidence>
<dbReference type="EMBL" id="FLUQ01000007">
    <property type="protein sequence ID" value="SBW10870.1"/>
    <property type="molecule type" value="Genomic_DNA"/>
</dbReference>
<name>A0A212KGM8_9DELT</name>
<dbReference type="NCBIfam" id="TIGR00236">
    <property type="entry name" value="wecB"/>
    <property type="match status" value="1"/>
</dbReference>
<dbReference type="AlphaFoldDB" id="A0A212KGM8"/>
<dbReference type="PANTHER" id="PTHR43174">
    <property type="entry name" value="UDP-N-ACETYLGLUCOSAMINE 2-EPIMERASE"/>
    <property type="match status" value="1"/>
</dbReference>
<gene>
    <name evidence="3" type="primary">wecB</name>
    <name evidence="3" type="ORF">KL86DPRO_70071</name>
</gene>
<dbReference type="PROSITE" id="PS50206">
    <property type="entry name" value="RHODANESE_3"/>
    <property type="match status" value="1"/>
</dbReference>
<proteinExistence type="inferred from homology"/>
<feature type="domain" description="Rhodanese" evidence="2">
    <location>
        <begin position="79"/>
        <end position="135"/>
    </location>
</feature>
<sequence>MSTRIHIVVAARPNFMKAAPLWHALASKPWAKPILVHTGQHYDHGMSDVFFEELGMPEPNVNLGIGGGTHGMQTGRVLEAYESLLLENRPELVVVCGDVNATPAAALAAVKLGIPVAHLEAGLRSFDRTMPEEINRLITDTICDELWTPSEDADEHLLREGIPPERIQRVGNIMIDTLEMLRPRIESDATRTRLGLTDHEYAVVTVHRPSNVDDPRQLQRVCTAMFACSEVMPLIFPLHPRTRTRLADAGLLGVLKSHPRIFLAEPLPYIAFMNLIFGCAVVVTDSGGVQEETSYLGIPCLTLRENTERPITVTRGTNRLVTVDNVLSHFSSVPEAEPTSGAIPLWDGKTAGRIVDLIHAKWCPA</sequence>
<dbReference type="CDD" id="cd03786">
    <property type="entry name" value="GTB_UDP-GlcNAc_2-Epimerase"/>
    <property type="match status" value="1"/>
</dbReference>
<dbReference type="Pfam" id="PF02350">
    <property type="entry name" value="Epimerase_2"/>
    <property type="match status" value="1"/>
</dbReference>
<dbReference type="PANTHER" id="PTHR43174:SF1">
    <property type="entry name" value="UDP-N-ACETYLGLUCOSAMINE 2-EPIMERASE"/>
    <property type="match status" value="1"/>
</dbReference>